<keyword evidence="2" id="KW-1185">Reference proteome</keyword>
<protein>
    <submittedName>
        <fullName evidence="1">Helix-turn-helix transcriptional regulator</fullName>
    </submittedName>
</protein>
<evidence type="ECO:0000313" key="2">
    <source>
        <dbReference type="Proteomes" id="UP000650224"/>
    </source>
</evidence>
<dbReference type="GO" id="GO:0003677">
    <property type="term" value="F:DNA binding"/>
    <property type="evidence" value="ECO:0007669"/>
    <property type="project" value="InterPro"/>
</dbReference>
<evidence type="ECO:0000313" key="1">
    <source>
        <dbReference type="EMBL" id="MBD8030933.1"/>
    </source>
</evidence>
<dbReference type="EMBL" id="JACSPR010000009">
    <property type="protein sequence ID" value="MBD8030933.1"/>
    <property type="molecule type" value="Genomic_DNA"/>
</dbReference>
<dbReference type="RefSeq" id="WP_191734183.1">
    <property type="nucleotide sequence ID" value="NZ_JACSPR010000009.1"/>
</dbReference>
<dbReference type="SUPFAM" id="SSF47413">
    <property type="entry name" value="lambda repressor-like DNA-binding domains"/>
    <property type="match status" value="1"/>
</dbReference>
<name>A0A8I0LG40_9CORY</name>
<proteinExistence type="predicted"/>
<dbReference type="CDD" id="cd00093">
    <property type="entry name" value="HTH_XRE"/>
    <property type="match status" value="1"/>
</dbReference>
<dbReference type="AlphaFoldDB" id="A0A8I0LG40"/>
<dbReference type="InterPro" id="IPR010982">
    <property type="entry name" value="Lambda_DNA-bd_dom_sf"/>
</dbReference>
<accession>A0A8I0LG40</accession>
<reference evidence="1 2" key="1">
    <citation type="submission" date="2020-08" db="EMBL/GenBank/DDBJ databases">
        <title>A Genomic Blueprint of the Chicken Gut Microbiome.</title>
        <authorList>
            <person name="Gilroy R."/>
            <person name="Ravi A."/>
            <person name="Getino M."/>
            <person name="Pursley I."/>
            <person name="Horton D.L."/>
            <person name="Alikhan N.-F."/>
            <person name="Baker D."/>
            <person name="Gharbi K."/>
            <person name="Hall N."/>
            <person name="Watson M."/>
            <person name="Adriaenssens E.M."/>
            <person name="Foster-Nyarko E."/>
            <person name="Jarju S."/>
            <person name="Secka A."/>
            <person name="Antonio M."/>
            <person name="Oren A."/>
            <person name="Chaudhuri R."/>
            <person name="La Ragione R.M."/>
            <person name="Hildebrand F."/>
            <person name="Pallen M.J."/>
        </authorList>
    </citation>
    <scope>NUCLEOTIDE SEQUENCE [LARGE SCALE GENOMIC DNA]</scope>
    <source>
        <strain evidence="1 2">Sa1YVA5</strain>
    </source>
</reference>
<comment type="caution">
    <text evidence="1">The sequence shown here is derived from an EMBL/GenBank/DDBJ whole genome shotgun (WGS) entry which is preliminary data.</text>
</comment>
<dbReference type="InterPro" id="IPR001387">
    <property type="entry name" value="Cro/C1-type_HTH"/>
</dbReference>
<sequence length="78" mass="8508">MLKLQDFARTIGELINSGEVASSAALARRIHRDKSTITRIIRGQLIPTATIIAEIEQACGRTLWPDHDVQRFGGPPAG</sequence>
<organism evidence="1 2">
    <name type="scientific">Corynebacterium gallinarum</name>
    <dbReference type="NCBI Taxonomy" id="2762214"/>
    <lineage>
        <taxon>Bacteria</taxon>
        <taxon>Bacillati</taxon>
        <taxon>Actinomycetota</taxon>
        <taxon>Actinomycetes</taxon>
        <taxon>Mycobacteriales</taxon>
        <taxon>Corynebacteriaceae</taxon>
        <taxon>Corynebacterium</taxon>
    </lineage>
</organism>
<dbReference type="Proteomes" id="UP000650224">
    <property type="component" value="Unassembled WGS sequence"/>
</dbReference>
<gene>
    <name evidence="1" type="ORF">H9627_11490</name>
</gene>